<dbReference type="RefSeq" id="XP_062623195.1">
    <property type="nucleotide sequence ID" value="XM_062767211.1"/>
</dbReference>
<name>A0AAF0XZP6_9TREE</name>
<organism evidence="2 3">
    <name type="scientific">Vanrija pseudolonga</name>
    <dbReference type="NCBI Taxonomy" id="143232"/>
    <lineage>
        <taxon>Eukaryota</taxon>
        <taxon>Fungi</taxon>
        <taxon>Dikarya</taxon>
        <taxon>Basidiomycota</taxon>
        <taxon>Agaricomycotina</taxon>
        <taxon>Tremellomycetes</taxon>
        <taxon>Trichosporonales</taxon>
        <taxon>Trichosporonaceae</taxon>
        <taxon>Vanrija</taxon>
    </lineage>
</organism>
<dbReference type="GeneID" id="87804007"/>
<accession>A0AAF0XZP6</accession>
<feature type="compositionally biased region" description="Basic and acidic residues" evidence="1">
    <location>
        <begin position="156"/>
        <end position="170"/>
    </location>
</feature>
<protein>
    <submittedName>
        <fullName evidence="2">Uncharacterized protein</fullName>
    </submittedName>
</protein>
<dbReference type="EMBL" id="CP086714">
    <property type="protein sequence ID" value="WOO77163.1"/>
    <property type="molecule type" value="Genomic_DNA"/>
</dbReference>
<dbReference type="AlphaFoldDB" id="A0AAF0XZP6"/>
<dbReference type="Proteomes" id="UP000827549">
    <property type="component" value="Chromosome 1"/>
</dbReference>
<sequence>MAASKLLAFVRSLGRRRERYDPDAVYFATPVEDMIGACDGSSEVGPRVPAPSRRSPRLVFAGPPRRMDRVPSGDFVEQLIDTESDLFNWDTSSAETSSSEEEAPVVARGAAHAPDYLDFLAAHGLTAEVLGIPMPPAEDVRPGTPETLASILGVHNQDDETHGVSVDRSENAQSEPRSSTTSSADQSVLEQAPLEPEDRVSAAPAHQSATADSEGDPSDLLSFSSPGEIIRVLDPRAGPVDFFAELKDSSSMAPVDPPLSPVETLTVAEVVEASEPLPPSTDSGVKNSGRRVVFEDQLGRVRQFMRKTARRFSQQEGGEPAPREYTTTAIPIPRRLTARERRSRGHDVVWDAPKDPLVTVTSILRHSPPPPPLALATLPPSARVSSPLATILLADEERTRS</sequence>
<proteinExistence type="predicted"/>
<evidence type="ECO:0000313" key="2">
    <source>
        <dbReference type="EMBL" id="WOO77163.1"/>
    </source>
</evidence>
<evidence type="ECO:0000313" key="3">
    <source>
        <dbReference type="Proteomes" id="UP000827549"/>
    </source>
</evidence>
<feature type="compositionally biased region" description="Polar residues" evidence="1">
    <location>
        <begin position="171"/>
        <end position="189"/>
    </location>
</feature>
<gene>
    <name evidence="2" type="ORF">LOC62_01G000749</name>
</gene>
<feature type="region of interest" description="Disordered" evidence="1">
    <location>
        <begin position="156"/>
        <end position="223"/>
    </location>
</feature>
<keyword evidence="3" id="KW-1185">Reference proteome</keyword>
<evidence type="ECO:0000256" key="1">
    <source>
        <dbReference type="SAM" id="MobiDB-lite"/>
    </source>
</evidence>
<reference evidence="2" key="1">
    <citation type="submission" date="2023-10" db="EMBL/GenBank/DDBJ databases">
        <authorList>
            <person name="Noh H."/>
        </authorList>
    </citation>
    <scope>NUCLEOTIDE SEQUENCE</scope>
    <source>
        <strain evidence="2">DUCC4014</strain>
    </source>
</reference>